<feature type="chain" id="PRO_5041209515" evidence="2">
    <location>
        <begin position="22"/>
        <end position="94"/>
    </location>
</feature>
<feature type="signal peptide" evidence="2">
    <location>
        <begin position="1"/>
        <end position="21"/>
    </location>
</feature>
<organism evidence="3 4">
    <name type="scientific">Geodia barretti</name>
    <name type="common">Barrett's horny sponge</name>
    <dbReference type="NCBI Taxonomy" id="519541"/>
    <lineage>
        <taxon>Eukaryota</taxon>
        <taxon>Metazoa</taxon>
        <taxon>Porifera</taxon>
        <taxon>Demospongiae</taxon>
        <taxon>Heteroscleromorpha</taxon>
        <taxon>Tetractinellida</taxon>
        <taxon>Astrophorina</taxon>
        <taxon>Geodiidae</taxon>
        <taxon>Geodia</taxon>
    </lineage>
</organism>
<dbReference type="EMBL" id="CASHTH010003076">
    <property type="protein sequence ID" value="CAI8040048.1"/>
    <property type="molecule type" value="Genomic_DNA"/>
</dbReference>
<name>A0AA35T227_GEOBA</name>
<evidence type="ECO:0000256" key="1">
    <source>
        <dbReference type="SAM" id="MobiDB-lite"/>
    </source>
</evidence>
<dbReference type="AlphaFoldDB" id="A0AA35T227"/>
<keyword evidence="2" id="KW-0732">Signal</keyword>
<sequence length="94" mass="10668">MGLLVGTTMILALVFLPRMVGLYNDPEGKNVFSMTDPNQSTEIREDSSTTETLRYRIRELEKQLEKKKGGVVKRENTAEHNTQQKNGSHKMSLT</sequence>
<proteinExistence type="predicted"/>
<feature type="region of interest" description="Disordered" evidence="1">
    <location>
        <begin position="65"/>
        <end position="94"/>
    </location>
</feature>
<accession>A0AA35T227</accession>
<evidence type="ECO:0000256" key="2">
    <source>
        <dbReference type="SAM" id="SignalP"/>
    </source>
</evidence>
<reference evidence="3" key="1">
    <citation type="submission" date="2023-03" db="EMBL/GenBank/DDBJ databases">
        <authorList>
            <person name="Steffen K."/>
            <person name="Cardenas P."/>
        </authorList>
    </citation>
    <scope>NUCLEOTIDE SEQUENCE</scope>
</reference>
<gene>
    <name evidence="3" type="ORF">GBAR_LOCUS22328</name>
</gene>
<feature type="compositionally biased region" description="Basic and acidic residues" evidence="1">
    <location>
        <begin position="65"/>
        <end position="78"/>
    </location>
</feature>
<evidence type="ECO:0000313" key="3">
    <source>
        <dbReference type="EMBL" id="CAI8040048.1"/>
    </source>
</evidence>
<evidence type="ECO:0000313" key="4">
    <source>
        <dbReference type="Proteomes" id="UP001174909"/>
    </source>
</evidence>
<keyword evidence="4" id="KW-1185">Reference proteome</keyword>
<dbReference type="Proteomes" id="UP001174909">
    <property type="component" value="Unassembled WGS sequence"/>
</dbReference>
<feature type="compositionally biased region" description="Polar residues" evidence="1">
    <location>
        <begin position="79"/>
        <end position="94"/>
    </location>
</feature>
<comment type="caution">
    <text evidence="3">The sequence shown here is derived from an EMBL/GenBank/DDBJ whole genome shotgun (WGS) entry which is preliminary data.</text>
</comment>
<protein>
    <submittedName>
        <fullName evidence="3">Uncharacterized protein</fullName>
    </submittedName>
</protein>